<comment type="function">
    <text evidence="6">Catalyzes the reduction of dTDP-6-deoxy-L-lyxo-4-hexulose to yield dTDP-L-rhamnose.</text>
</comment>
<comment type="cofactor">
    <cofactor evidence="6">
        <name>Mg(2+)</name>
        <dbReference type="ChEBI" id="CHEBI:18420"/>
    </cofactor>
    <text evidence="6">Binds 1 Mg(2+) ion per monomer.</text>
</comment>
<comment type="caution">
    <text evidence="8">The sequence shown here is derived from an EMBL/GenBank/DDBJ whole genome shotgun (WGS) entry which is preliminary data.</text>
</comment>
<dbReference type="PANTHER" id="PTHR10491:SF4">
    <property type="entry name" value="METHIONINE ADENOSYLTRANSFERASE 2 SUBUNIT BETA"/>
    <property type="match status" value="1"/>
</dbReference>
<gene>
    <name evidence="8" type="ORF">GRI44_10355</name>
</gene>
<dbReference type="InterPro" id="IPR029903">
    <property type="entry name" value="RmlD-like-bd"/>
</dbReference>
<sequence length="284" mass="30755">MRILVLGASGMLGNAVMRIFVQDPGTCVFGTVRSASSAKFFDADLAPQFIPHIDVERFEDLIAAMNIARPDVIINCIGVVKQLSDANDPLVALPINSLLPHRLARLAAVGGARLIHMSTDCVFSGNKGLYTEDDAPDAYDLYGRSKLLGEVDYPNAITLRTSIIGHELAGSRSLLNWFLAQEGEVKGFGKAIFSGLPTVEMARIIRDYVIPNAGLSGVYHVSAAPIDKLALLQLIAQTYNKTITIIPSDDLVIDRSLDSSRFHAATGYSPLPWPALVAEMESFR</sequence>
<name>A0A6L7GGU5_9SPHN</name>
<proteinExistence type="inferred from homology"/>
<dbReference type="SUPFAM" id="SSF51735">
    <property type="entry name" value="NAD(P)-binding Rossmann-fold domains"/>
    <property type="match status" value="1"/>
</dbReference>
<dbReference type="UniPathway" id="UPA00124"/>
<dbReference type="Gene3D" id="3.40.50.720">
    <property type="entry name" value="NAD(P)-binding Rossmann-like Domain"/>
    <property type="match status" value="1"/>
</dbReference>
<feature type="domain" description="RmlD-like substrate binding" evidence="7">
    <location>
        <begin position="1"/>
        <end position="222"/>
    </location>
</feature>
<dbReference type="GO" id="GO:0008831">
    <property type="term" value="F:dTDP-4-dehydrorhamnose reductase activity"/>
    <property type="evidence" value="ECO:0007669"/>
    <property type="project" value="UniProtKB-EC"/>
</dbReference>
<reference evidence="8 9" key="1">
    <citation type="submission" date="2019-12" db="EMBL/GenBank/DDBJ databases">
        <title>Genomic-based taxomic classification of the family Erythrobacteraceae.</title>
        <authorList>
            <person name="Xu L."/>
        </authorList>
    </citation>
    <scope>NUCLEOTIDE SEQUENCE [LARGE SCALE GENOMIC DNA]</scope>
    <source>
        <strain evidence="8 9">KCTC 52259</strain>
    </source>
</reference>
<evidence type="ECO:0000256" key="5">
    <source>
        <dbReference type="ARBA" id="ARBA00048200"/>
    </source>
</evidence>
<dbReference type="OrthoDB" id="9803892at2"/>
<dbReference type="EC" id="1.1.1.133" evidence="3 6"/>
<comment type="catalytic activity">
    <reaction evidence="5 6">
        <text>dTDP-beta-L-rhamnose + NADP(+) = dTDP-4-dehydro-beta-L-rhamnose + NADPH + H(+)</text>
        <dbReference type="Rhea" id="RHEA:21796"/>
        <dbReference type="ChEBI" id="CHEBI:15378"/>
        <dbReference type="ChEBI" id="CHEBI:57510"/>
        <dbReference type="ChEBI" id="CHEBI:57783"/>
        <dbReference type="ChEBI" id="CHEBI:58349"/>
        <dbReference type="ChEBI" id="CHEBI:62830"/>
        <dbReference type="EC" id="1.1.1.133"/>
    </reaction>
</comment>
<evidence type="ECO:0000313" key="9">
    <source>
        <dbReference type="Proteomes" id="UP000473531"/>
    </source>
</evidence>
<keyword evidence="6" id="KW-0521">NADP</keyword>
<comment type="pathway">
    <text evidence="1 6">Carbohydrate biosynthesis; dTDP-L-rhamnose biosynthesis.</text>
</comment>
<evidence type="ECO:0000313" key="8">
    <source>
        <dbReference type="EMBL" id="MXP15149.1"/>
    </source>
</evidence>
<evidence type="ECO:0000256" key="3">
    <source>
        <dbReference type="ARBA" id="ARBA00012929"/>
    </source>
</evidence>
<evidence type="ECO:0000256" key="6">
    <source>
        <dbReference type="RuleBase" id="RU364082"/>
    </source>
</evidence>
<evidence type="ECO:0000256" key="1">
    <source>
        <dbReference type="ARBA" id="ARBA00004781"/>
    </source>
</evidence>
<comment type="similarity">
    <text evidence="2 6">Belongs to the dTDP-4-dehydrorhamnose reductase family.</text>
</comment>
<dbReference type="Pfam" id="PF04321">
    <property type="entry name" value="RmlD_sub_bind"/>
    <property type="match status" value="1"/>
</dbReference>
<dbReference type="AlphaFoldDB" id="A0A6L7GGU5"/>
<dbReference type="Proteomes" id="UP000473531">
    <property type="component" value="Unassembled WGS sequence"/>
</dbReference>
<evidence type="ECO:0000256" key="2">
    <source>
        <dbReference type="ARBA" id="ARBA00010944"/>
    </source>
</evidence>
<dbReference type="CDD" id="cd05254">
    <property type="entry name" value="dTDP_HR_like_SDR_e"/>
    <property type="match status" value="1"/>
</dbReference>
<dbReference type="InterPro" id="IPR005913">
    <property type="entry name" value="dTDP_dehydrorham_reduct"/>
</dbReference>
<dbReference type="EMBL" id="WTYU01000002">
    <property type="protein sequence ID" value="MXP15149.1"/>
    <property type="molecule type" value="Genomic_DNA"/>
</dbReference>
<dbReference type="PANTHER" id="PTHR10491">
    <property type="entry name" value="DTDP-4-DEHYDRORHAMNOSE REDUCTASE"/>
    <property type="match status" value="1"/>
</dbReference>
<evidence type="ECO:0000256" key="4">
    <source>
        <dbReference type="ARBA" id="ARBA00017099"/>
    </source>
</evidence>
<dbReference type="RefSeq" id="WP_160601713.1">
    <property type="nucleotide sequence ID" value="NZ_WTYU01000002.1"/>
</dbReference>
<accession>A0A6L7GGU5</accession>
<evidence type="ECO:0000259" key="7">
    <source>
        <dbReference type="Pfam" id="PF04321"/>
    </source>
</evidence>
<protein>
    <recommendedName>
        <fullName evidence="4 6">dTDP-4-dehydrorhamnose reductase</fullName>
        <ecNumber evidence="3 6">1.1.1.133</ecNumber>
    </recommendedName>
</protein>
<keyword evidence="9" id="KW-1185">Reference proteome</keyword>
<organism evidence="8 9">
    <name type="scientific">Allopontixanthobacter confluentis</name>
    <dbReference type="NCBI Taxonomy" id="1849021"/>
    <lineage>
        <taxon>Bacteria</taxon>
        <taxon>Pseudomonadati</taxon>
        <taxon>Pseudomonadota</taxon>
        <taxon>Alphaproteobacteria</taxon>
        <taxon>Sphingomonadales</taxon>
        <taxon>Erythrobacteraceae</taxon>
        <taxon>Allopontixanthobacter</taxon>
    </lineage>
</organism>
<dbReference type="InterPro" id="IPR036291">
    <property type="entry name" value="NAD(P)-bd_dom_sf"/>
</dbReference>
<dbReference type="GO" id="GO:0005829">
    <property type="term" value="C:cytosol"/>
    <property type="evidence" value="ECO:0007669"/>
    <property type="project" value="TreeGrafter"/>
</dbReference>
<dbReference type="GO" id="GO:0019305">
    <property type="term" value="P:dTDP-rhamnose biosynthetic process"/>
    <property type="evidence" value="ECO:0007669"/>
    <property type="project" value="UniProtKB-UniPathway"/>
</dbReference>
<keyword evidence="6" id="KW-0560">Oxidoreductase</keyword>